<keyword evidence="3" id="KW-1185">Reference proteome</keyword>
<dbReference type="Gene3D" id="3.40.50.11550">
    <property type="match status" value="2"/>
</dbReference>
<dbReference type="CDD" id="cd14727">
    <property type="entry name" value="ChanN-like"/>
    <property type="match status" value="1"/>
</dbReference>
<dbReference type="RefSeq" id="WP_253964980.1">
    <property type="nucleotide sequence ID" value="NZ_JALHBS010000082.1"/>
</dbReference>
<sequence>MNRSVWIPSSIVLLTGLGTVFVGTADRLPQTVPSEAAETAEFVPPAREARVAVSYRRDGDDPFSEVAVATVEPFDGAGDHAAEIIPANSLLPAQTVPKAARSLQRLAAAGDAKAEALIIAESSGDASTGRQPAMLDKPAEATASAWQSEYFADNPLVGAVFGADGTPSSQDALLGAAHGARYVLLGEIHDNPDHHLIQADIVGGLAKLGAKPSVVFEMIPQGFAGKLAAFEEDPDKNLETLAERLEWAERGWPDFSLYRPIFESAVANDLPIRAGNLDRKTVRAIAEDGVAALPEGDARRRWRLDDPMPAAQSAELAETIREAHCGLMPDGAIAPMTLVQRARDAALAEAMIGAAGETGSAVLIAGSGHVRNDWAVPAILAEREPQSRAVSVQMVEGAEGEGRPADYGLTSATPAPFDFTIFTPRQNVSDRCAELRARMGASAD</sequence>
<evidence type="ECO:0000259" key="1">
    <source>
        <dbReference type="Pfam" id="PF04187"/>
    </source>
</evidence>
<proteinExistence type="predicted"/>
<dbReference type="SUPFAM" id="SSF159501">
    <property type="entry name" value="EreA/ChaN-like"/>
    <property type="match status" value="1"/>
</dbReference>
<reference evidence="2" key="1">
    <citation type="submission" date="2022-03" db="EMBL/GenBank/DDBJ databases">
        <title>Aurantimonas Liuensis sp. Nov., isolated from the hadal seawater of the Mariana Trench.</title>
        <authorList>
            <person name="Liu R."/>
        </authorList>
    </citation>
    <scope>NUCLEOTIDE SEQUENCE</scope>
    <source>
        <strain evidence="2">LRZ36</strain>
    </source>
</reference>
<evidence type="ECO:0000313" key="3">
    <source>
        <dbReference type="Proteomes" id="UP001155220"/>
    </source>
</evidence>
<dbReference type="Pfam" id="PF04187">
    <property type="entry name" value="Cofac_haem_bdg"/>
    <property type="match status" value="1"/>
</dbReference>
<evidence type="ECO:0000313" key="2">
    <source>
        <dbReference type="EMBL" id="MCP3056156.1"/>
    </source>
</evidence>
<organism evidence="2 3">
    <name type="scientific">Aurantimonas marianensis</name>
    <dbReference type="NCBI Taxonomy" id="2920428"/>
    <lineage>
        <taxon>Bacteria</taxon>
        <taxon>Pseudomonadati</taxon>
        <taxon>Pseudomonadota</taxon>
        <taxon>Alphaproteobacteria</taxon>
        <taxon>Hyphomicrobiales</taxon>
        <taxon>Aurantimonadaceae</taxon>
        <taxon>Aurantimonas</taxon>
    </lineage>
</organism>
<dbReference type="EMBL" id="JALHBS010000082">
    <property type="protein sequence ID" value="MCP3056156.1"/>
    <property type="molecule type" value="Genomic_DNA"/>
</dbReference>
<dbReference type="InterPro" id="IPR007314">
    <property type="entry name" value="Cofac_haem-bd_dom"/>
</dbReference>
<dbReference type="Proteomes" id="UP001155220">
    <property type="component" value="Unassembled WGS sequence"/>
</dbReference>
<name>A0A9X2KG76_9HYPH</name>
<gene>
    <name evidence="2" type="ORF">MJ956_13520</name>
</gene>
<protein>
    <submittedName>
        <fullName evidence="2">ChaN family lipoprotein</fullName>
    </submittedName>
</protein>
<accession>A0A9X2KG76</accession>
<keyword evidence="2" id="KW-0449">Lipoprotein</keyword>
<dbReference type="AlphaFoldDB" id="A0A9X2KG76"/>
<feature type="domain" description="Haem-binding uptake Tiki superfamily ChaN" evidence="1">
    <location>
        <begin position="175"/>
        <end position="379"/>
    </location>
</feature>
<comment type="caution">
    <text evidence="2">The sequence shown here is derived from an EMBL/GenBank/DDBJ whole genome shotgun (WGS) entry which is preliminary data.</text>
</comment>